<proteinExistence type="inferred from homology"/>
<evidence type="ECO:0000256" key="2">
    <source>
        <dbReference type="ARBA" id="ARBA00007362"/>
    </source>
</evidence>
<evidence type="ECO:0000256" key="4">
    <source>
        <dbReference type="ARBA" id="ARBA00022475"/>
    </source>
</evidence>
<keyword evidence="4" id="KW-1003">Cell membrane</keyword>
<feature type="transmembrane region" description="Helical" evidence="9">
    <location>
        <begin position="7"/>
        <end position="25"/>
    </location>
</feature>
<feature type="transmembrane region" description="Helical" evidence="9">
    <location>
        <begin position="124"/>
        <end position="141"/>
    </location>
</feature>
<keyword evidence="5 9" id="KW-0812">Transmembrane</keyword>
<evidence type="ECO:0000256" key="9">
    <source>
        <dbReference type="SAM" id="Phobius"/>
    </source>
</evidence>
<feature type="transmembrane region" description="Helical" evidence="9">
    <location>
        <begin position="147"/>
        <end position="163"/>
    </location>
</feature>
<comment type="subcellular location">
    <subcellularLocation>
        <location evidence="1">Cell membrane</location>
        <topology evidence="1">Multi-pass membrane protein</topology>
    </subcellularLocation>
</comment>
<dbReference type="SUPFAM" id="SSF103481">
    <property type="entry name" value="Multidrug resistance efflux transporter EmrE"/>
    <property type="match status" value="2"/>
</dbReference>
<keyword evidence="6 9" id="KW-1133">Transmembrane helix</keyword>
<evidence type="ECO:0000256" key="3">
    <source>
        <dbReference type="ARBA" id="ARBA00022448"/>
    </source>
</evidence>
<evidence type="ECO:0000256" key="6">
    <source>
        <dbReference type="ARBA" id="ARBA00022989"/>
    </source>
</evidence>
<reference evidence="12" key="1">
    <citation type="journal article" date="2019" name="Int. J. Syst. Evol. Microbiol.">
        <title>The Global Catalogue of Microorganisms (GCM) 10K type strain sequencing project: providing services to taxonomists for standard genome sequencing and annotation.</title>
        <authorList>
            <consortium name="The Broad Institute Genomics Platform"/>
            <consortium name="The Broad Institute Genome Sequencing Center for Infectious Disease"/>
            <person name="Wu L."/>
            <person name="Ma J."/>
        </authorList>
    </citation>
    <scope>NUCLEOTIDE SEQUENCE [LARGE SCALE GENOMIC DNA]</scope>
    <source>
        <strain evidence="12">JCM 9458</strain>
    </source>
</reference>
<feature type="transmembrane region" description="Helical" evidence="9">
    <location>
        <begin position="240"/>
        <end position="258"/>
    </location>
</feature>
<dbReference type="InterPro" id="IPR000620">
    <property type="entry name" value="EamA_dom"/>
</dbReference>
<feature type="transmembrane region" description="Helical" evidence="9">
    <location>
        <begin position="99"/>
        <end position="117"/>
    </location>
</feature>
<feature type="compositionally biased region" description="Basic residues" evidence="8">
    <location>
        <begin position="302"/>
        <end position="312"/>
    </location>
</feature>
<evidence type="ECO:0000256" key="1">
    <source>
        <dbReference type="ARBA" id="ARBA00004651"/>
    </source>
</evidence>
<feature type="transmembrane region" description="Helical" evidence="9">
    <location>
        <begin position="207"/>
        <end position="228"/>
    </location>
</feature>
<feature type="domain" description="EamA" evidence="10">
    <location>
        <begin position="6"/>
        <end position="140"/>
    </location>
</feature>
<comment type="similarity">
    <text evidence="2">Belongs to the EamA transporter family.</text>
</comment>
<evidence type="ECO:0000256" key="7">
    <source>
        <dbReference type="ARBA" id="ARBA00023136"/>
    </source>
</evidence>
<dbReference type="Proteomes" id="UP001501676">
    <property type="component" value="Unassembled WGS sequence"/>
</dbReference>
<evidence type="ECO:0000313" key="11">
    <source>
        <dbReference type="EMBL" id="GAA3392233.1"/>
    </source>
</evidence>
<evidence type="ECO:0000259" key="10">
    <source>
        <dbReference type="Pfam" id="PF00892"/>
    </source>
</evidence>
<evidence type="ECO:0000313" key="12">
    <source>
        <dbReference type="Proteomes" id="UP001501676"/>
    </source>
</evidence>
<feature type="transmembrane region" description="Helical" evidence="9">
    <location>
        <begin position="68"/>
        <end position="87"/>
    </location>
</feature>
<feature type="transmembrane region" description="Helical" evidence="9">
    <location>
        <begin position="264"/>
        <end position="285"/>
    </location>
</feature>
<dbReference type="RefSeq" id="WP_345730940.1">
    <property type="nucleotide sequence ID" value="NZ_BAAAYN010000036.1"/>
</dbReference>
<sequence length="325" mass="35373">MTEQRRGLLYGLAAYTAWGAFPLYFKLLKPAGALEILAHRIVWSLVTVGVLILVLRRWRWFRTAGPRTLGLLTIGAVLIAVNWYTYIYGVNSDHVVETALGYFINPLISVLFGVVLLSERLRRTQWIALAIGAAAVVVLTVDYGRPPWIAVTLAVSFGLYGLCKKVAGAPAVEGLTTESLVLVLPALGYLLWLAWQGDAQFGHVSVGHTVLMIVSGALTAGPLLAFAAAANRIPLATIGVLQYLTPTLQFLLGVTVLGEHMPTARWAGFGLVWLALVVFTLDTVLAARRPAQRDPDADAKPPRSRRRAGRAHVRSDPQPAGRRRE</sequence>
<dbReference type="NCBIfam" id="TIGR00688">
    <property type="entry name" value="rarD"/>
    <property type="match status" value="1"/>
</dbReference>
<feature type="transmembrane region" description="Helical" evidence="9">
    <location>
        <begin position="175"/>
        <end position="195"/>
    </location>
</feature>
<dbReference type="PANTHER" id="PTHR22911">
    <property type="entry name" value="ACYL-MALONYL CONDENSING ENZYME-RELATED"/>
    <property type="match status" value="1"/>
</dbReference>
<accession>A0ABP6T3H7</accession>
<dbReference type="PANTHER" id="PTHR22911:SF137">
    <property type="entry name" value="SOLUTE CARRIER FAMILY 35 MEMBER G2-RELATED"/>
    <property type="match status" value="1"/>
</dbReference>
<dbReference type="EMBL" id="BAAAYN010000036">
    <property type="protein sequence ID" value="GAA3392233.1"/>
    <property type="molecule type" value="Genomic_DNA"/>
</dbReference>
<gene>
    <name evidence="11" type="primary">rarD</name>
    <name evidence="11" type="ORF">GCM10020369_53180</name>
</gene>
<feature type="region of interest" description="Disordered" evidence="8">
    <location>
        <begin position="290"/>
        <end position="325"/>
    </location>
</feature>
<keyword evidence="7 9" id="KW-0472">Membrane</keyword>
<evidence type="ECO:0000256" key="8">
    <source>
        <dbReference type="SAM" id="MobiDB-lite"/>
    </source>
</evidence>
<keyword evidence="12" id="KW-1185">Reference proteome</keyword>
<keyword evidence="3" id="KW-0813">Transport</keyword>
<dbReference type="Pfam" id="PF00892">
    <property type="entry name" value="EamA"/>
    <property type="match status" value="1"/>
</dbReference>
<evidence type="ECO:0000256" key="5">
    <source>
        <dbReference type="ARBA" id="ARBA00022692"/>
    </source>
</evidence>
<name>A0ABP6T3H7_9ACTN</name>
<protein>
    <submittedName>
        <fullName evidence="11">EamA family transporter RarD</fullName>
    </submittedName>
</protein>
<organism evidence="11 12">
    <name type="scientific">Cryptosporangium minutisporangium</name>
    <dbReference type="NCBI Taxonomy" id="113569"/>
    <lineage>
        <taxon>Bacteria</taxon>
        <taxon>Bacillati</taxon>
        <taxon>Actinomycetota</taxon>
        <taxon>Actinomycetes</taxon>
        <taxon>Cryptosporangiales</taxon>
        <taxon>Cryptosporangiaceae</taxon>
        <taxon>Cryptosporangium</taxon>
    </lineage>
</organism>
<dbReference type="InterPro" id="IPR004626">
    <property type="entry name" value="RarD"/>
</dbReference>
<comment type="caution">
    <text evidence="11">The sequence shown here is derived from an EMBL/GenBank/DDBJ whole genome shotgun (WGS) entry which is preliminary data.</text>
</comment>
<feature type="transmembrane region" description="Helical" evidence="9">
    <location>
        <begin position="37"/>
        <end position="56"/>
    </location>
</feature>
<feature type="compositionally biased region" description="Basic and acidic residues" evidence="8">
    <location>
        <begin position="291"/>
        <end position="301"/>
    </location>
</feature>
<dbReference type="InterPro" id="IPR037185">
    <property type="entry name" value="EmrE-like"/>
</dbReference>